<keyword evidence="2 4" id="KW-0472">Membrane</keyword>
<evidence type="ECO:0000313" key="6">
    <source>
        <dbReference type="Proteomes" id="UP000187203"/>
    </source>
</evidence>
<dbReference type="Proteomes" id="UP000187203">
    <property type="component" value="Unassembled WGS sequence"/>
</dbReference>
<comment type="subcellular location">
    <subcellularLocation>
        <location evidence="1">Membrane</location>
    </subcellularLocation>
</comment>
<dbReference type="GO" id="GO:0005886">
    <property type="term" value="C:plasma membrane"/>
    <property type="evidence" value="ECO:0007669"/>
    <property type="project" value="TreeGrafter"/>
</dbReference>
<proteinExistence type="predicted"/>
<dbReference type="PANTHER" id="PTHR31415">
    <property type="entry name" value="OS05G0367900 PROTEIN"/>
    <property type="match status" value="1"/>
</dbReference>
<dbReference type="GO" id="GO:0009506">
    <property type="term" value="C:plasmodesma"/>
    <property type="evidence" value="ECO:0007669"/>
    <property type="project" value="TreeGrafter"/>
</dbReference>
<evidence type="ECO:0000256" key="3">
    <source>
        <dbReference type="SAM" id="MobiDB-lite"/>
    </source>
</evidence>
<reference evidence="6" key="1">
    <citation type="submission" date="2013-09" db="EMBL/GenBank/DDBJ databases">
        <title>Corchorus olitorius genome sequencing.</title>
        <authorList>
            <person name="Alam M."/>
            <person name="Haque M.S."/>
            <person name="Islam M.S."/>
            <person name="Emdad E.M."/>
            <person name="Islam M.M."/>
            <person name="Ahmed B."/>
            <person name="Halim A."/>
            <person name="Hossen Q.M.M."/>
            <person name="Hossain M.Z."/>
            <person name="Ahmed R."/>
            <person name="Khan M.M."/>
            <person name="Islam R."/>
            <person name="Rashid M.M."/>
            <person name="Khan S.A."/>
            <person name="Rahman M.S."/>
            <person name="Alam M."/>
            <person name="Yahiya A.S."/>
            <person name="Khan M.S."/>
            <person name="Azam M.S."/>
            <person name="Haque T."/>
            <person name="Lashkar M.Z.H."/>
            <person name="Akhand A.I."/>
            <person name="Morshed G."/>
            <person name="Roy S."/>
            <person name="Uddin K.S."/>
            <person name="Rabeya T."/>
            <person name="Hossain A.S."/>
            <person name="Chowdhury A."/>
            <person name="Snigdha A.R."/>
            <person name="Mortoza M.S."/>
            <person name="Matin S.A."/>
            <person name="Hoque S.M.E."/>
            <person name="Islam M.K."/>
            <person name="Roy D.K."/>
            <person name="Haider R."/>
            <person name="Moosa M.M."/>
            <person name="Elias S.M."/>
            <person name="Hasan A.M."/>
            <person name="Jahan S."/>
            <person name="Shafiuddin M."/>
            <person name="Mahmood N."/>
            <person name="Shommy N.S."/>
        </authorList>
    </citation>
    <scope>NUCLEOTIDE SEQUENCE [LARGE SCALE GENOMIC DNA]</scope>
    <source>
        <strain evidence="6">cv. O-4</strain>
    </source>
</reference>
<dbReference type="InterPro" id="IPR044839">
    <property type="entry name" value="NDR1-like"/>
</dbReference>
<evidence type="ECO:0000256" key="2">
    <source>
        <dbReference type="ARBA" id="ARBA00023136"/>
    </source>
</evidence>
<gene>
    <name evidence="5" type="ORF">COLO4_23052</name>
</gene>
<dbReference type="AlphaFoldDB" id="A0A1R3IIL9"/>
<keyword evidence="4" id="KW-1133">Transmembrane helix</keyword>
<organism evidence="5 6">
    <name type="scientific">Corchorus olitorius</name>
    <dbReference type="NCBI Taxonomy" id="93759"/>
    <lineage>
        <taxon>Eukaryota</taxon>
        <taxon>Viridiplantae</taxon>
        <taxon>Streptophyta</taxon>
        <taxon>Embryophyta</taxon>
        <taxon>Tracheophyta</taxon>
        <taxon>Spermatophyta</taxon>
        <taxon>Magnoliopsida</taxon>
        <taxon>eudicotyledons</taxon>
        <taxon>Gunneridae</taxon>
        <taxon>Pentapetalae</taxon>
        <taxon>rosids</taxon>
        <taxon>malvids</taxon>
        <taxon>Malvales</taxon>
        <taxon>Malvaceae</taxon>
        <taxon>Grewioideae</taxon>
        <taxon>Apeibeae</taxon>
        <taxon>Corchorus</taxon>
    </lineage>
</organism>
<comment type="caution">
    <text evidence="5">The sequence shown here is derived from an EMBL/GenBank/DDBJ whole genome shotgun (WGS) entry which is preliminary data.</text>
</comment>
<name>A0A1R3IIL9_9ROSI</name>
<dbReference type="PANTHER" id="PTHR31415:SF9">
    <property type="entry name" value="OS05G0367900 PROTEIN"/>
    <property type="match status" value="1"/>
</dbReference>
<sequence>MGCGTRTRMNRAMGSGEMWMNEAQLGQTKAGTKRQRRASQPSISSHCRVLDQEQAKEQQQPNHQPSSPPPKMPQEKALPTHPPKSKPPSHGEGGGGAGRSCGLCIFIFLLLAGVIALTVWLVYRPHKPRFTVVGAAIYELNATSQPFISTSMQFTVVTRNPNRRVSIFYDKLQAYVSYKNQQITPPVDMPPLYHETKSTVALSPVLGSKMVPASAEVVNGLMMDESYGVVVLRVVLVGKLRWKAGIIKTGKYGVYVRCDVWVGLKKGVVGQVPLLGAPPCKVDI</sequence>
<dbReference type="STRING" id="93759.A0A1R3IIL9"/>
<protein>
    <submittedName>
        <fullName evidence="5">Late embryogenesis abundant protein, LEA-14</fullName>
    </submittedName>
</protein>
<accession>A0A1R3IIL9</accession>
<feature type="transmembrane region" description="Helical" evidence="4">
    <location>
        <begin position="103"/>
        <end position="123"/>
    </location>
</feature>
<dbReference type="EMBL" id="AWUE01018151">
    <property type="protein sequence ID" value="OMO82361.1"/>
    <property type="molecule type" value="Genomic_DNA"/>
</dbReference>
<keyword evidence="6" id="KW-1185">Reference proteome</keyword>
<evidence type="ECO:0000256" key="1">
    <source>
        <dbReference type="ARBA" id="ARBA00004370"/>
    </source>
</evidence>
<keyword evidence="4" id="KW-0812">Transmembrane</keyword>
<feature type="region of interest" description="Disordered" evidence="3">
    <location>
        <begin position="1"/>
        <end position="94"/>
    </location>
</feature>
<dbReference type="GO" id="GO:0098542">
    <property type="term" value="P:defense response to other organism"/>
    <property type="evidence" value="ECO:0007669"/>
    <property type="project" value="InterPro"/>
</dbReference>
<dbReference type="OrthoDB" id="746161at2759"/>
<evidence type="ECO:0000256" key="4">
    <source>
        <dbReference type="SAM" id="Phobius"/>
    </source>
</evidence>
<evidence type="ECO:0000313" key="5">
    <source>
        <dbReference type="EMBL" id="OMO82361.1"/>
    </source>
</evidence>